<feature type="region of interest" description="Disordered" evidence="1">
    <location>
        <begin position="1"/>
        <end position="20"/>
    </location>
</feature>
<evidence type="ECO:0000256" key="1">
    <source>
        <dbReference type="SAM" id="MobiDB-lite"/>
    </source>
</evidence>
<dbReference type="EMBL" id="JARK01001383">
    <property type="protein sequence ID" value="EYC12437.1"/>
    <property type="molecule type" value="Genomic_DNA"/>
</dbReference>
<evidence type="ECO:0000313" key="3">
    <source>
        <dbReference type="Proteomes" id="UP000024635"/>
    </source>
</evidence>
<proteinExistence type="predicted"/>
<dbReference type="OrthoDB" id="5837224at2759"/>
<evidence type="ECO:0000313" key="2">
    <source>
        <dbReference type="EMBL" id="EYC12437.1"/>
    </source>
</evidence>
<sequence>MSEAEQRLMPGPEGRTPHHYDVDRGVKTESYITAVSRNPVPPIHPPAKGVTYNKVISLGICSLIFFCLYCNAPLNAKCLVNPKKALKSPGFFFLTDILLRHRSGSSNIAKFGS</sequence>
<protein>
    <submittedName>
        <fullName evidence="2">Uncharacterized protein</fullName>
    </submittedName>
</protein>
<organism evidence="2 3">
    <name type="scientific">Ancylostoma ceylanicum</name>
    <dbReference type="NCBI Taxonomy" id="53326"/>
    <lineage>
        <taxon>Eukaryota</taxon>
        <taxon>Metazoa</taxon>
        <taxon>Ecdysozoa</taxon>
        <taxon>Nematoda</taxon>
        <taxon>Chromadorea</taxon>
        <taxon>Rhabditida</taxon>
        <taxon>Rhabditina</taxon>
        <taxon>Rhabditomorpha</taxon>
        <taxon>Strongyloidea</taxon>
        <taxon>Ancylostomatidae</taxon>
        <taxon>Ancylostomatinae</taxon>
        <taxon>Ancylostoma</taxon>
    </lineage>
</organism>
<keyword evidence="3" id="KW-1185">Reference proteome</keyword>
<comment type="caution">
    <text evidence="2">The sequence shown here is derived from an EMBL/GenBank/DDBJ whole genome shotgun (WGS) entry which is preliminary data.</text>
</comment>
<reference evidence="3" key="1">
    <citation type="journal article" date="2015" name="Nat. Genet.">
        <title>The genome and transcriptome of the zoonotic hookworm Ancylostoma ceylanicum identify infection-specific gene families.</title>
        <authorList>
            <person name="Schwarz E.M."/>
            <person name="Hu Y."/>
            <person name="Antoshechkin I."/>
            <person name="Miller M.M."/>
            <person name="Sternberg P.W."/>
            <person name="Aroian R.V."/>
        </authorList>
    </citation>
    <scope>NUCLEOTIDE SEQUENCE</scope>
    <source>
        <strain evidence="3">HY135</strain>
    </source>
</reference>
<dbReference type="Proteomes" id="UP000024635">
    <property type="component" value="Unassembled WGS sequence"/>
</dbReference>
<name>A0A016UC79_9BILA</name>
<gene>
    <name evidence="2" type="primary">Acey_s0047.g1480</name>
    <name evidence="2" type="ORF">Y032_0047g1480</name>
</gene>
<dbReference type="STRING" id="53326.A0A016UC79"/>
<dbReference type="AlphaFoldDB" id="A0A016UC79"/>
<accession>A0A016UC79</accession>